<organism evidence="2 3">
    <name type="scientific">Olea europaea subsp. europaea</name>
    <dbReference type="NCBI Taxonomy" id="158383"/>
    <lineage>
        <taxon>Eukaryota</taxon>
        <taxon>Viridiplantae</taxon>
        <taxon>Streptophyta</taxon>
        <taxon>Embryophyta</taxon>
        <taxon>Tracheophyta</taxon>
        <taxon>Spermatophyta</taxon>
        <taxon>Magnoliopsida</taxon>
        <taxon>eudicotyledons</taxon>
        <taxon>Gunneridae</taxon>
        <taxon>Pentapetalae</taxon>
        <taxon>asterids</taxon>
        <taxon>lamiids</taxon>
        <taxon>Lamiales</taxon>
        <taxon>Oleaceae</taxon>
        <taxon>Oleeae</taxon>
        <taxon>Olea</taxon>
    </lineage>
</organism>
<protein>
    <submittedName>
        <fullName evidence="2">Uncharacterized protein</fullName>
    </submittedName>
</protein>
<feature type="region of interest" description="Disordered" evidence="1">
    <location>
        <begin position="91"/>
        <end position="111"/>
    </location>
</feature>
<evidence type="ECO:0000313" key="2">
    <source>
        <dbReference type="EMBL" id="CAA2979035.1"/>
    </source>
</evidence>
<dbReference type="Proteomes" id="UP000594638">
    <property type="component" value="Unassembled WGS sequence"/>
</dbReference>
<comment type="caution">
    <text evidence="2">The sequence shown here is derived from an EMBL/GenBank/DDBJ whole genome shotgun (WGS) entry which is preliminary data.</text>
</comment>
<name>A0A8S0RIC1_OLEEU</name>
<evidence type="ECO:0000256" key="1">
    <source>
        <dbReference type="SAM" id="MobiDB-lite"/>
    </source>
</evidence>
<dbReference type="AlphaFoldDB" id="A0A8S0RIC1"/>
<dbReference type="EMBL" id="CACTIH010003624">
    <property type="protein sequence ID" value="CAA2979035.1"/>
    <property type="molecule type" value="Genomic_DNA"/>
</dbReference>
<proteinExistence type="predicted"/>
<reference evidence="2 3" key="1">
    <citation type="submission" date="2019-12" db="EMBL/GenBank/DDBJ databases">
        <authorList>
            <person name="Alioto T."/>
            <person name="Alioto T."/>
            <person name="Gomez Garrido J."/>
        </authorList>
    </citation>
    <scope>NUCLEOTIDE SEQUENCE [LARGE SCALE GENOMIC DNA]</scope>
</reference>
<accession>A0A8S0RIC1</accession>
<evidence type="ECO:0000313" key="3">
    <source>
        <dbReference type="Proteomes" id="UP000594638"/>
    </source>
</evidence>
<dbReference type="Gramene" id="OE9A034288T1">
    <property type="protein sequence ID" value="OE9A034288C1"/>
    <property type="gene ID" value="OE9A034288"/>
</dbReference>
<keyword evidence="3" id="KW-1185">Reference proteome</keyword>
<sequence length="129" mass="14537">MLRYYIELPTLSFKQGIYKSSQSHALYTPCNLSFSSTQSRITIPKAIYMATSEQEINEFSGTSDSCHCHQNEAQKGREKAESHMGKAIAHRAVYGSSHRRGRSTRLRNNNVKTLPSRLSKVSIADEPET</sequence>
<dbReference type="OrthoDB" id="1616998at2759"/>
<gene>
    <name evidence="2" type="ORF">OLEA9_A034288</name>
</gene>